<organism evidence="3 4">
    <name type="scientific">Candidatus Criblamydia sequanensis CRIB-18</name>
    <dbReference type="NCBI Taxonomy" id="1437425"/>
    <lineage>
        <taxon>Bacteria</taxon>
        <taxon>Pseudomonadati</taxon>
        <taxon>Chlamydiota</taxon>
        <taxon>Chlamydiia</taxon>
        <taxon>Parachlamydiales</taxon>
        <taxon>Candidatus Criblamydiaceae</taxon>
        <taxon>Candidatus Criblamydia</taxon>
    </lineage>
</organism>
<dbReference type="Gene3D" id="3.60.110.10">
    <property type="entry name" value="Carbon-nitrogen hydrolase"/>
    <property type="match status" value="1"/>
</dbReference>
<dbReference type="PANTHER" id="PTHR43674">
    <property type="entry name" value="NITRILASE C965.09-RELATED"/>
    <property type="match status" value="1"/>
</dbReference>
<dbReference type="GO" id="GO:0016811">
    <property type="term" value="F:hydrolase activity, acting on carbon-nitrogen (but not peptide) bonds, in linear amides"/>
    <property type="evidence" value="ECO:0007669"/>
    <property type="project" value="TreeGrafter"/>
</dbReference>
<dbReference type="eggNOG" id="COG0388">
    <property type="taxonomic scope" value="Bacteria"/>
</dbReference>
<reference evidence="3" key="2">
    <citation type="submission" date="2014-09" db="EMBL/GenBank/DDBJ databases">
        <title>Criblamydia sequanensis harbors a mega-plasmid encoding arsenite resistance.</title>
        <authorList>
            <person name="Bertelli C."/>
            <person name="Goesmann A."/>
            <person name="Greub G."/>
        </authorList>
    </citation>
    <scope>NUCLEOTIDE SEQUENCE [LARGE SCALE GENOMIC DNA]</scope>
    <source>
        <strain evidence="3">CRIB-18</strain>
    </source>
</reference>
<evidence type="ECO:0000313" key="4">
    <source>
        <dbReference type="Proteomes" id="UP000031552"/>
    </source>
</evidence>
<evidence type="ECO:0000259" key="2">
    <source>
        <dbReference type="PROSITE" id="PS50263"/>
    </source>
</evidence>
<sequence>MTIRVAAYQNFAKNSHKERVDEILEVVKQADQKKIDFLCFPEGYLTGYYEEKELAEETALEIEGSEFKAFLRQASIFKTTFIIGFNERQGHQIFDSAAIIEKGVLLGVQRKHFLYHNYFASDDEFSVFHSKGITFGVVICMDSNYFEPCRLLALKGAAILFIPMCNKVPLNHALTSRPNYYSHFVARSYENRCWLVAADWVFPNDGKNICPGHSVIYDPNGCEQARSVENRYDCILLDIAKDSLCINKGRRVSGSPILKEKLNSQN</sequence>
<keyword evidence="1 3" id="KW-0378">Hydrolase</keyword>
<comment type="caution">
    <text evidence="3">The sequence shown here is derived from an EMBL/GenBank/DDBJ whole genome shotgun (WGS) entry which is preliminary data.</text>
</comment>
<dbReference type="PANTHER" id="PTHR43674:SF2">
    <property type="entry name" value="BETA-UREIDOPROPIONASE"/>
    <property type="match status" value="1"/>
</dbReference>
<reference evidence="3" key="1">
    <citation type="submission" date="2013-12" db="EMBL/GenBank/DDBJ databases">
        <authorList>
            <person name="Linke B."/>
        </authorList>
    </citation>
    <scope>NUCLEOTIDE SEQUENCE [LARGE SCALE GENOMIC DNA]</scope>
    <source>
        <strain evidence="3">CRIB-18</strain>
    </source>
</reference>
<dbReference type="SUPFAM" id="SSF56317">
    <property type="entry name" value="Carbon-nitrogen hydrolase"/>
    <property type="match status" value="1"/>
</dbReference>
<dbReference type="EC" id="3.5.-.-" evidence="3"/>
<dbReference type="CDD" id="cd07197">
    <property type="entry name" value="nitrilase"/>
    <property type="match status" value="1"/>
</dbReference>
<dbReference type="AlphaFoldDB" id="A0A090D078"/>
<keyword evidence="4" id="KW-1185">Reference proteome</keyword>
<dbReference type="InterPro" id="IPR036526">
    <property type="entry name" value="C-N_Hydrolase_sf"/>
</dbReference>
<dbReference type="InterPro" id="IPR050345">
    <property type="entry name" value="Aliph_Amidase/BUP"/>
</dbReference>
<dbReference type="STRING" id="1437425.CSEC_2091"/>
<dbReference type="EMBL" id="CCEJ010000010">
    <property type="protein sequence ID" value="CDR34897.1"/>
    <property type="molecule type" value="Genomic_DNA"/>
</dbReference>
<dbReference type="OrthoDB" id="2826359at2"/>
<dbReference type="InterPro" id="IPR003010">
    <property type="entry name" value="C-N_Hydrolase"/>
</dbReference>
<evidence type="ECO:0000313" key="3">
    <source>
        <dbReference type="EMBL" id="CDR34897.1"/>
    </source>
</evidence>
<dbReference type="RefSeq" id="WP_041018444.1">
    <property type="nucleotide sequence ID" value="NZ_CCEJ010000010.1"/>
</dbReference>
<dbReference type="Proteomes" id="UP000031552">
    <property type="component" value="Unassembled WGS sequence"/>
</dbReference>
<proteinExistence type="predicted"/>
<gene>
    <name evidence="3" type="ORF">CSEC_2091</name>
</gene>
<protein>
    <submittedName>
        <fullName evidence="3">Carbon-nitrogen hydrolase</fullName>
        <ecNumber evidence="3">3.5.-.-</ecNumber>
    </submittedName>
</protein>
<accession>A0A090D078</accession>
<feature type="domain" description="CN hydrolase" evidence="2">
    <location>
        <begin position="3"/>
        <end position="241"/>
    </location>
</feature>
<evidence type="ECO:0000256" key="1">
    <source>
        <dbReference type="ARBA" id="ARBA00022801"/>
    </source>
</evidence>
<dbReference type="Pfam" id="PF00795">
    <property type="entry name" value="CN_hydrolase"/>
    <property type="match status" value="1"/>
</dbReference>
<name>A0A090D078_9BACT</name>
<dbReference type="PROSITE" id="PS50263">
    <property type="entry name" value="CN_HYDROLASE"/>
    <property type="match status" value="1"/>
</dbReference>